<dbReference type="EMBL" id="JADGJQ010000019">
    <property type="protein sequence ID" value="KAJ3179789.1"/>
    <property type="molecule type" value="Genomic_DNA"/>
</dbReference>
<feature type="compositionally biased region" description="Low complexity" evidence="2">
    <location>
        <begin position="837"/>
        <end position="848"/>
    </location>
</feature>
<comment type="caution">
    <text evidence="4">The sequence shown here is derived from an EMBL/GenBank/DDBJ whole genome shotgun (WGS) entry which is preliminary data.</text>
</comment>
<proteinExistence type="predicted"/>
<accession>A0AAD5TL04</accession>
<dbReference type="PANTHER" id="PTHR22957">
    <property type="entry name" value="TBC1 DOMAIN FAMILY MEMBER GTPASE-ACTIVATING PROTEIN"/>
    <property type="match status" value="1"/>
</dbReference>
<evidence type="ECO:0000256" key="1">
    <source>
        <dbReference type="ARBA" id="ARBA00022468"/>
    </source>
</evidence>
<evidence type="ECO:0000313" key="5">
    <source>
        <dbReference type="Proteomes" id="UP001212152"/>
    </source>
</evidence>
<dbReference type="SUPFAM" id="SSF47923">
    <property type="entry name" value="Ypt/Rab-GAP domain of gyp1p"/>
    <property type="match status" value="2"/>
</dbReference>
<feature type="region of interest" description="Disordered" evidence="2">
    <location>
        <begin position="237"/>
        <end position="265"/>
    </location>
</feature>
<dbReference type="InterPro" id="IPR000195">
    <property type="entry name" value="Rab-GAP-TBC_dom"/>
</dbReference>
<dbReference type="PROSITE" id="PS50086">
    <property type="entry name" value="TBC_RABGAP"/>
    <property type="match status" value="1"/>
</dbReference>
<dbReference type="PANTHER" id="PTHR22957:SF502">
    <property type="entry name" value="SMALL G PROTEIN SIGNALING MODULATOR 2-RELATED"/>
    <property type="match status" value="1"/>
</dbReference>
<dbReference type="GO" id="GO:0005096">
    <property type="term" value="F:GTPase activator activity"/>
    <property type="evidence" value="ECO:0007669"/>
    <property type="project" value="UniProtKB-KW"/>
</dbReference>
<sequence>MQLLFALPNVSIRSDELNPLLGFLCLAREQDELETLLLSFVPLGRIPRTDLDVYARAAANTKRARKTFISPSTSSPSSPTAASFSLSALSISSHPATLSSPPAESISAPLSDIATLAIGRELTLNARAEEICLSRLVVALSLGGGGSAGGGDAGDAGGEGSSSADAAPVARPLAQLPDLWFEKDELGRAPSVADVEDDLRVWFAAVGRGMTKLLRERDPQETSVLTYFSLDPVAGALPSTSSSSTGDTQQQQPIARPGSPQKWPESWPAVPEGFHRFGTFGYSMVTNIVGQPMAAKMEDAGWNLLERFSKVTNYAKNTTVQVLEHPLARPFVPYIPQNVRSYFLSSAEAEALLAEYEPAGQYIARFAADLQSRLTRPGGAGHLDHQTPVIPVKDTTRDFENLSAGKHHHRSGQPLSAEQWTSWYGPDGRLTRSEQEIKAIVFAGGVENDVRVDVWKYLLKVYPFTSTEAERAEISKRKRAQYEDIKSSWQSIYNDAARAEAALAAAAAAASQPHLVANRTTTQAGDEKEDADVVTKIRERKYRVDKDVVRTDRTVPFFSDINDDAGSGVTPVTPGDMHDAVSASANLAMLSNVLVTYTMYGDFELGYVQGMNDLLAPVLVVMRDEADAFWCFVEFMEMMKPNFYRDQSGMRTQLRQLELLIKFMDPYLYSHMESTDSINLFCCFRWLLILFKREFEFSDCMRLWETLWACPLTKNMHLFVAFAILNRERRELLGKVAFDETLKFINDLSTRIHLESTLERAEVLFEVFRERIGDAARETLGVDLAVDVGQKTTASAPTSTRGSGVEDEGDDDVVLLSIPAGATRAQGARQGGGGVSGSESGSGVAGEAGVVQCTDEELWELVGLLERRG</sequence>
<keyword evidence="1" id="KW-0343">GTPase activation</keyword>
<dbReference type="InterPro" id="IPR035969">
    <property type="entry name" value="Rab-GAP_TBC_sf"/>
</dbReference>
<evidence type="ECO:0000259" key="3">
    <source>
        <dbReference type="PROSITE" id="PS50086"/>
    </source>
</evidence>
<evidence type="ECO:0000313" key="4">
    <source>
        <dbReference type="EMBL" id="KAJ3179789.1"/>
    </source>
</evidence>
<reference evidence="4" key="1">
    <citation type="submission" date="2020-05" db="EMBL/GenBank/DDBJ databases">
        <title>Phylogenomic resolution of chytrid fungi.</title>
        <authorList>
            <person name="Stajich J.E."/>
            <person name="Amses K."/>
            <person name="Simmons R."/>
            <person name="Seto K."/>
            <person name="Myers J."/>
            <person name="Bonds A."/>
            <person name="Quandt C.A."/>
            <person name="Barry K."/>
            <person name="Liu P."/>
            <person name="Grigoriev I."/>
            <person name="Longcore J.E."/>
            <person name="James T.Y."/>
        </authorList>
    </citation>
    <scope>NUCLEOTIDE SEQUENCE</scope>
    <source>
        <strain evidence="4">JEL0379</strain>
    </source>
</reference>
<protein>
    <submittedName>
        <fullName evidence="4">GTPase activating protein</fullName>
    </submittedName>
</protein>
<feature type="compositionally biased region" description="Gly residues" evidence="2">
    <location>
        <begin position="148"/>
        <end position="160"/>
    </location>
</feature>
<gene>
    <name evidence="4" type="primary">GYP7</name>
    <name evidence="4" type="ORF">HDU87_002357</name>
</gene>
<feature type="domain" description="Rab-GAP TBC" evidence="3">
    <location>
        <begin position="445"/>
        <end position="711"/>
    </location>
</feature>
<dbReference type="AlphaFoldDB" id="A0AAD5TL04"/>
<dbReference type="Gene3D" id="1.10.8.270">
    <property type="entry name" value="putative rabgap domain of human tbc1 domain family member 14 like domains"/>
    <property type="match status" value="1"/>
</dbReference>
<organism evidence="4 5">
    <name type="scientific">Geranomyces variabilis</name>
    <dbReference type="NCBI Taxonomy" id="109894"/>
    <lineage>
        <taxon>Eukaryota</taxon>
        <taxon>Fungi</taxon>
        <taxon>Fungi incertae sedis</taxon>
        <taxon>Chytridiomycota</taxon>
        <taxon>Chytridiomycota incertae sedis</taxon>
        <taxon>Chytridiomycetes</taxon>
        <taxon>Spizellomycetales</taxon>
        <taxon>Powellomycetaceae</taxon>
        <taxon>Geranomyces</taxon>
    </lineage>
</organism>
<feature type="region of interest" description="Disordered" evidence="2">
    <location>
        <begin position="148"/>
        <end position="167"/>
    </location>
</feature>
<keyword evidence="5" id="KW-1185">Reference proteome</keyword>
<dbReference type="Pfam" id="PF00566">
    <property type="entry name" value="RabGAP-TBC"/>
    <property type="match status" value="1"/>
</dbReference>
<feature type="compositionally biased region" description="Low complexity" evidence="2">
    <location>
        <begin position="239"/>
        <end position="252"/>
    </location>
</feature>
<name>A0AAD5TL04_9FUNG</name>
<dbReference type="SMART" id="SM00164">
    <property type="entry name" value="TBC"/>
    <property type="match status" value="1"/>
</dbReference>
<dbReference type="Proteomes" id="UP001212152">
    <property type="component" value="Unassembled WGS sequence"/>
</dbReference>
<dbReference type="Gene3D" id="1.10.472.80">
    <property type="entry name" value="Ypt/Rab-GAP domain of gyp1p, domain 3"/>
    <property type="match status" value="1"/>
</dbReference>
<evidence type="ECO:0000256" key="2">
    <source>
        <dbReference type="SAM" id="MobiDB-lite"/>
    </source>
</evidence>
<feature type="region of interest" description="Disordered" evidence="2">
    <location>
        <begin position="824"/>
        <end position="848"/>
    </location>
</feature>